<gene>
    <name evidence="2" type="ORF">KV203_02410</name>
</gene>
<protein>
    <submittedName>
        <fullName evidence="2">Cytochrome P450</fullName>
    </submittedName>
</protein>
<dbReference type="PANTHER" id="PTHR24305">
    <property type="entry name" value="CYTOCHROME P450"/>
    <property type="match status" value="1"/>
</dbReference>
<keyword evidence="3" id="KW-1185">Reference proteome</keyword>
<dbReference type="Proteomes" id="UP000887023">
    <property type="component" value="Chromosome"/>
</dbReference>
<evidence type="ECO:0000256" key="1">
    <source>
        <dbReference type="ARBA" id="ARBA00010617"/>
    </source>
</evidence>
<reference evidence="2" key="1">
    <citation type="submission" date="2021-07" db="EMBL/GenBank/DDBJ databases">
        <title>Candidatus Kaistella beijingensis sp. nov. isolated from a municipal wastewater treatment plant is involved in sludge foaming.</title>
        <authorList>
            <person name="Song Y."/>
            <person name="Liu S.-J."/>
        </authorList>
    </citation>
    <scope>NUCLEOTIDE SEQUENCE</scope>
    <source>
        <strain evidence="2">DSM 43998</strain>
    </source>
</reference>
<dbReference type="Gene3D" id="1.10.630.10">
    <property type="entry name" value="Cytochrome P450"/>
    <property type="match status" value="1"/>
</dbReference>
<dbReference type="EMBL" id="CP079105">
    <property type="protein sequence ID" value="QXQ14307.1"/>
    <property type="molecule type" value="Genomic_DNA"/>
</dbReference>
<evidence type="ECO:0000313" key="3">
    <source>
        <dbReference type="Proteomes" id="UP000887023"/>
    </source>
</evidence>
<dbReference type="RefSeq" id="WP_157079637.1">
    <property type="nucleotide sequence ID" value="NZ_CBCRUZ010000003.1"/>
</dbReference>
<accession>A0ABX8SAV4</accession>
<organism evidence="2 3">
    <name type="scientific">Skermania pinensis</name>
    <dbReference type="NCBI Taxonomy" id="39122"/>
    <lineage>
        <taxon>Bacteria</taxon>
        <taxon>Bacillati</taxon>
        <taxon>Actinomycetota</taxon>
        <taxon>Actinomycetes</taxon>
        <taxon>Mycobacteriales</taxon>
        <taxon>Gordoniaceae</taxon>
        <taxon>Skermania</taxon>
    </lineage>
</organism>
<dbReference type="InterPro" id="IPR036396">
    <property type="entry name" value="Cyt_P450_sf"/>
</dbReference>
<evidence type="ECO:0000313" key="2">
    <source>
        <dbReference type="EMBL" id="QXQ14307.1"/>
    </source>
</evidence>
<comment type="similarity">
    <text evidence="1">Belongs to the cytochrome P450 family.</text>
</comment>
<sequence length="441" mass="47139">MTVDELPCASTVDGVLFTAVVGVPSVVQGLFTKREVPVRVAGLVGNDERAFDTVQSLVRKYGPGPFRVRLAADEVVLAHDPDTIRTVLGGSPDPFAADFGSKRKGMVAFQPDALTLSRDPVWEQRRQFAEAVLETGRPLHTLAEPMLAAARDSAVRAYRAAGERAVGWAELNAEFQRLTRVVVFGRAAADDVAISGALQELMSEGNRTPGKTSPKYPAFLAQIQRYLDRAESDSLAGVIAEHPVAGVEPAGQVVHWLFAMGDTLAANATRALALLATHPQIRAEVTDEVQQVGTEPAGIGKATLLSGCLLEAMRLYPTTAMFGRVAIADVPLDGGAMITEGTQVIIPNLFNHRNPDRVPYADWFAPAEWVSGTAGEDWSFNFFSHGPQACPGAGMAVYLGTAFLAHLLSAATPRVVGFDPGPGESLPYGMDLYGLHFDFTN</sequence>
<proteinExistence type="inferred from homology"/>
<dbReference type="PANTHER" id="PTHR24305:SF166">
    <property type="entry name" value="CYTOCHROME P450 12A4, MITOCHONDRIAL-RELATED"/>
    <property type="match status" value="1"/>
</dbReference>
<dbReference type="InterPro" id="IPR050121">
    <property type="entry name" value="Cytochrome_P450_monoxygenase"/>
</dbReference>
<dbReference type="InterPro" id="IPR001128">
    <property type="entry name" value="Cyt_P450"/>
</dbReference>
<dbReference type="SUPFAM" id="SSF48264">
    <property type="entry name" value="Cytochrome P450"/>
    <property type="match status" value="1"/>
</dbReference>
<dbReference type="Pfam" id="PF00067">
    <property type="entry name" value="p450"/>
    <property type="match status" value="1"/>
</dbReference>
<name>A0ABX8SAV4_9ACTN</name>